<keyword evidence="2" id="KW-1185">Reference proteome</keyword>
<accession>A0ACB7JAF3</accession>
<sequence length="140" mass="15339">MDQHYQTVAALHMTIPETMERAGVPFGRSPFDLLSYADCVPQAFTLRPLIHLLASTTALFLSLSETRRLDLLQSGLTFSKLQPFIRFADVKSRPSAATTLLHLITTLVEQPVDRGEMGSPPARAADGKATLKSMRRTAAA</sequence>
<dbReference type="Proteomes" id="UP000824881">
    <property type="component" value="Unassembled WGS sequence"/>
</dbReference>
<gene>
    <name evidence="1" type="ORF">CCMSSC00406_0008266</name>
</gene>
<dbReference type="EMBL" id="WQMT02000002">
    <property type="protein sequence ID" value="KAG9227066.1"/>
    <property type="molecule type" value="Genomic_DNA"/>
</dbReference>
<evidence type="ECO:0000313" key="1">
    <source>
        <dbReference type="EMBL" id="KAG9227066.1"/>
    </source>
</evidence>
<name>A0ACB7JAF3_PLECO</name>
<comment type="caution">
    <text evidence="1">The sequence shown here is derived from an EMBL/GenBank/DDBJ whole genome shotgun (WGS) entry which is preliminary data.</text>
</comment>
<protein>
    <submittedName>
        <fullName evidence="1">Uncharacterized protein</fullName>
    </submittedName>
</protein>
<reference evidence="1 2" key="1">
    <citation type="journal article" date="2021" name="Appl. Environ. Microbiol.">
        <title>Genetic linkage and physical mapping for an oyster mushroom Pleurotus cornucopiae and QTL analysis for the trait cap color.</title>
        <authorList>
            <person name="Zhang Y."/>
            <person name="Gao W."/>
            <person name="Sonnenberg A."/>
            <person name="Chen Q."/>
            <person name="Zhang J."/>
            <person name="Huang C."/>
        </authorList>
    </citation>
    <scope>NUCLEOTIDE SEQUENCE [LARGE SCALE GENOMIC DNA]</scope>
    <source>
        <strain evidence="1">CCMSSC00406</strain>
    </source>
</reference>
<proteinExistence type="predicted"/>
<organism evidence="1 2">
    <name type="scientific">Pleurotus cornucopiae</name>
    <name type="common">Cornucopia mushroom</name>
    <dbReference type="NCBI Taxonomy" id="5321"/>
    <lineage>
        <taxon>Eukaryota</taxon>
        <taxon>Fungi</taxon>
        <taxon>Dikarya</taxon>
        <taxon>Basidiomycota</taxon>
        <taxon>Agaricomycotina</taxon>
        <taxon>Agaricomycetes</taxon>
        <taxon>Agaricomycetidae</taxon>
        <taxon>Agaricales</taxon>
        <taxon>Pleurotineae</taxon>
        <taxon>Pleurotaceae</taxon>
        <taxon>Pleurotus</taxon>
    </lineage>
</organism>
<evidence type="ECO:0000313" key="2">
    <source>
        <dbReference type="Proteomes" id="UP000824881"/>
    </source>
</evidence>